<evidence type="ECO:0000259" key="2">
    <source>
        <dbReference type="Pfam" id="PF01326"/>
    </source>
</evidence>
<dbReference type="PANTHER" id="PTHR43615">
    <property type="entry name" value="PHOSPHOENOLPYRUVATE SYNTHASE-RELATED"/>
    <property type="match status" value="1"/>
</dbReference>
<dbReference type="Gene3D" id="3.30.1490.20">
    <property type="entry name" value="ATP-grasp fold, A domain"/>
    <property type="match status" value="1"/>
</dbReference>
<name>A0A7Y9EY10_9ACTN</name>
<keyword evidence="3" id="KW-0808">Transferase</keyword>
<evidence type="ECO:0000313" key="4">
    <source>
        <dbReference type="Proteomes" id="UP000516957"/>
    </source>
</evidence>
<dbReference type="Pfam" id="PF00391">
    <property type="entry name" value="PEP-utilizers"/>
    <property type="match status" value="1"/>
</dbReference>
<dbReference type="GO" id="GO:0005524">
    <property type="term" value="F:ATP binding"/>
    <property type="evidence" value="ECO:0007669"/>
    <property type="project" value="InterPro"/>
</dbReference>
<dbReference type="Gene3D" id="3.30.470.20">
    <property type="entry name" value="ATP-grasp fold, B domain"/>
    <property type="match status" value="2"/>
</dbReference>
<dbReference type="SUPFAM" id="SSF52009">
    <property type="entry name" value="Phosphohistidine domain"/>
    <property type="match status" value="1"/>
</dbReference>
<dbReference type="InterPro" id="IPR036637">
    <property type="entry name" value="Phosphohistidine_dom_sf"/>
</dbReference>
<dbReference type="PANTHER" id="PTHR43615:SF1">
    <property type="entry name" value="PPDK_N DOMAIN-CONTAINING PROTEIN"/>
    <property type="match status" value="1"/>
</dbReference>
<dbReference type="AlphaFoldDB" id="A0A7Y9EY10"/>
<dbReference type="InterPro" id="IPR008279">
    <property type="entry name" value="PEP-util_enz_mobile_dom"/>
</dbReference>
<comment type="caution">
    <text evidence="3">The sequence shown here is derived from an EMBL/GenBank/DDBJ whole genome shotgun (WGS) entry which is preliminary data.</text>
</comment>
<evidence type="ECO:0000313" key="3">
    <source>
        <dbReference type="EMBL" id="NYD55871.1"/>
    </source>
</evidence>
<dbReference type="EMBL" id="JACCBE010000001">
    <property type="protein sequence ID" value="NYD55871.1"/>
    <property type="molecule type" value="Genomic_DNA"/>
</dbReference>
<keyword evidence="3" id="KW-0418">Kinase</keyword>
<dbReference type="InterPro" id="IPR051549">
    <property type="entry name" value="PEP_Utilizing_Enz"/>
</dbReference>
<feature type="domain" description="PEP-utilising enzyme mobile" evidence="1">
    <location>
        <begin position="722"/>
        <end position="792"/>
    </location>
</feature>
<keyword evidence="4" id="KW-1185">Reference proteome</keyword>
<organism evidence="3 4">
    <name type="scientific">Nocardioides marinisabuli</name>
    <dbReference type="NCBI Taxonomy" id="419476"/>
    <lineage>
        <taxon>Bacteria</taxon>
        <taxon>Bacillati</taxon>
        <taxon>Actinomycetota</taxon>
        <taxon>Actinomycetes</taxon>
        <taxon>Propionibacteriales</taxon>
        <taxon>Nocardioidaceae</taxon>
        <taxon>Nocardioides</taxon>
    </lineage>
</organism>
<dbReference type="Gene3D" id="3.50.30.10">
    <property type="entry name" value="Phosphohistidine domain"/>
    <property type="match status" value="1"/>
</dbReference>
<proteinExistence type="predicted"/>
<keyword evidence="3" id="KW-0670">Pyruvate</keyword>
<feature type="domain" description="Pyruvate phosphate dikinase AMP/ATP-binding" evidence="2">
    <location>
        <begin position="47"/>
        <end position="189"/>
    </location>
</feature>
<dbReference type="Pfam" id="PF01326">
    <property type="entry name" value="PPDK_N"/>
    <property type="match status" value="2"/>
</dbReference>
<dbReference type="SUPFAM" id="SSF56059">
    <property type="entry name" value="Glutathione synthetase ATP-binding domain-like"/>
    <property type="match status" value="1"/>
</dbReference>
<dbReference type="GO" id="GO:0008986">
    <property type="term" value="F:pyruvate, water dikinase activity"/>
    <property type="evidence" value="ECO:0007669"/>
    <property type="project" value="UniProtKB-EC"/>
</dbReference>
<dbReference type="InterPro" id="IPR002192">
    <property type="entry name" value="PPDK_AMP/ATP-bd"/>
</dbReference>
<reference evidence="3 4" key="1">
    <citation type="submission" date="2020-07" db="EMBL/GenBank/DDBJ databases">
        <title>Sequencing the genomes of 1000 actinobacteria strains.</title>
        <authorList>
            <person name="Klenk H.-P."/>
        </authorList>
    </citation>
    <scope>NUCLEOTIDE SEQUENCE [LARGE SCALE GENOMIC DNA]</scope>
    <source>
        <strain evidence="3 4">DSM 18965</strain>
    </source>
</reference>
<feature type="domain" description="Pyruvate phosphate dikinase AMP/ATP-binding" evidence="2">
    <location>
        <begin position="195"/>
        <end position="249"/>
    </location>
</feature>
<dbReference type="EC" id="2.7.9.2" evidence="3"/>
<dbReference type="InterPro" id="IPR013815">
    <property type="entry name" value="ATP_grasp_subdomain_1"/>
</dbReference>
<dbReference type="Proteomes" id="UP000516957">
    <property type="component" value="Unassembled WGS sequence"/>
</dbReference>
<accession>A0A7Y9EY10</accession>
<evidence type="ECO:0000259" key="1">
    <source>
        <dbReference type="Pfam" id="PF00391"/>
    </source>
</evidence>
<protein>
    <submittedName>
        <fullName evidence="3">Pyruvate,water dikinase</fullName>
        <ecNumber evidence="3">2.7.9.2</ecNumber>
    </submittedName>
</protein>
<sequence>MTLITSSIVELSDLVDARYGGKALGLAELAAAGFDVPAAFVVADADPDALPADLAERYARLAPPGSGTTVAVRSSAAGEDGVESSFAGQYESVLGVRDLDELVAAIRRCVESTGSERASAYQADSGISGTMHLVVQEMVEARAAGVVFTADPVSARRDLAVVDAVCGLGEALVDGSTASDHYEVDRDGAIVTRMSGDRPALSDAEVGAVAAGAREAEARWGRPLDLEWAIDRSGRLRWLQARPITTLPGALDEMDSQVAGADHVYTRCNIGEMMPGAFCPLTASVSGQAIERAMQTVQVIAGFQKAYQDDRWLQLGYFSGHLFLNMTEGTALSSGILGNSLEQYSMSIAGRVVDELVAQPPKPFPVRLVNTVRLTTFAVSAGVAIRRLDRKLAAFATPSAPSPAALLAELDAGVELYDEATLTHVRSSSRSAVAANVLEETVVKEAVKAGRSEEDGRAQASALMAGGTDVESAVMLGQLDAVVDLLAADREAGQRFLDASPGEAVLALTGDSSAVARDLNAFLERHGHRGYRELCLRDPSWGDDPEGLGTIMQAMLRARLATGRSSRPARTHDDTQLSRAVRTLARMARKGAAGREGTKSRMVLVAHRLSRGYRLLGEQLAELGRLPDADLVFFFHRCELPELLSVPDTSEMVAAARARRDALPFQARLEFPDVSVGKPVPFVPQPPQGVEDGVIVGRPACSGSVEGTVRVATTVTEAQDLQPGEILVAPVTDVGWTPYFTLIAALVTDIGSSVSHGAVVAREYGLPCVVNTQGATRVLRTGDRVRVDGDRGTVTILAQTGQPVPEEAATPA</sequence>
<gene>
    <name evidence="3" type="ORF">BKA08_000109</name>
</gene>
<dbReference type="RefSeq" id="WP_218876196.1">
    <property type="nucleotide sequence ID" value="NZ_CP059163.1"/>
</dbReference>